<dbReference type="Gene3D" id="3.60.20.10">
    <property type="entry name" value="Glutamine Phosphoribosylpyrophosphate, subunit 1, domain 1"/>
    <property type="match status" value="1"/>
</dbReference>
<keyword evidence="1" id="KW-0378">Hydrolase</keyword>
<gene>
    <name evidence="1" type="ORF">C8P69_105323</name>
</gene>
<sequence>MTWSLIARDEATGAIGIAVATRFFAVGALLPHIDPAGGAVATQALLNPTYGPRGLRLLREGVPADDIVRFLVASDAGADHRQLHVMDRAGRFAAHTGGACIDWCGHAIHEGFSVAGNMLAGPEVIAETARAFRDGAGQPFARRLIAALKAGEAAGGDKRGKQSAAILIHEGQEYPALSLRVDDHADPLAELERLEKVSRERFVHFARFFATAEDPSGTFDRDVINAAIDAAVAREAGG</sequence>
<dbReference type="EMBL" id="PZZL01000005">
    <property type="protein sequence ID" value="PTM55170.1"/>
    <property type="molecule type" value="Genomic_DNA"/>
</dbReference>
<dbReference type="GO" id="GO:0016787">
    <property type="term" value="F:hydrolase activity"/>
    <property type="evidence" value="ECO:0007669"/>
    <property type="project" value="UniProtKB-KW"/>
</dbReference>
<dbReference type="OrthoDB" id="9790012at2"/>
<dbReference type="AlphaFoldDB" id="A0A2T4Z321"/>
<protein>
    <submittedName>
        <fullName evidence="1">Putative Ntn-hydrolase superfamily protein</fullName>
    </submittedName>
</protein>
<comment type="caution">
    <text evidence="1">The sequence shown here is derived from an EMBL/GenBank/DDBJ whole genome shotgun (WGS) entry which is preliminary data.</text>
</comment>
<reference evidence="1 2" key="1">
    <citation type="submission" date="2018-04" db="EMBL/GenBank/DDBJ databases">
        <title>Genomic Encyclopedia of Archaeal and Bacterial Type Strains, Phase II (KMG-II): from individual species to whole genera.</title>
        <authorList>
            <person name="Goeker M."/>
        </authorList>
    </citation>
    <scope>NUCLEOTIDE SEQUENCE [LARGE SCALE GENOMIC DNA]</scope>
    <source>
        <strain evidence="1 2">DSM 25521</strain>
    </source>
</reference>
<dbReference type="SUPFAM" id="SSF56235">
    <property type="entry name" value="N-terminal nucleophile aminohydrolases (Ntn hydrolases)"/>
    <property type="match status" value="1"/>
</dbReference>
<evidence type="ECO:0000313" key="1">
    <source>
        <dbReference type="EMBL" id="PTM55170.1"/>
    </source>
</evidence>
<dbReference type="Pfam" id="PF06267">
    <property type="entry name" value="DUF1028"/>
    <property type="match status" value="1"/>
</dbReference>
<proteinExistence type="predicted"/>
<dbReference type="InterPro" id="IPR029055">
    <property type="entry name" value="Ntn_hydrolases_N"/>
</dbReference>
<organism evidence="1 2">
    <name type="scientific">Phreatobacter oligotrophus</name>
    <dbReference type="NCBI Taxonomy" id="1122261"/>
    <lineage>
        <taxon>Bacteria</taxon>
        <taxon>Pseudomonadati</taxon>
        <taxon>Pseudomonadota</taxon>
        <taxon>Alphaproteobacteria</taxon>
        <taxon>Hyphomicrobiales</taxon>
        <taxon>Phreatobacteraceae</taxon>
        <taxon>Phreatobacter</taxon>
    </lineage>
</organism>
<evidence type="ECO:0000313" key="2">
    <source>
        <dbReference type="Proteomes" id="UP000241808"/>
    </source>
</evidence>
<dbReference type="RefSeq" id="WP_108178006.1">
    <property type="nucleotide sequence ID" value="NZ_PZZL01000005.1"/>
</dbReference>
<keyword evidence="2" id="KW-1185">Reference proteome</keyword>
<accession>A0A2T4Z321</accession>
<dbReference type="Proteomes" id="UP000241808">
    <property type="component" value="Unassembled WGS sequence"/>
</dbReference>
<dbReference type="PANTHER" id="PTHR39328:SF1">
    <property type="entry name" value="BLL2871 PROTEIN"/>
    <property type="match status" value="1"/>
</dbReference>
<name>A0A2T4Z321_9HYPH</name>
<dbReference type="InterPro" id="IPR010430">
    <property type="entry name" value="DUF1028"/>
</dbReference>
<dbReference type="PANTHER" id="PTHR39328">
    <property type="entry name" value="BLL2871 PROTEIN"/>
    <property type="match status" value="1"/>
</dbReference>